<evidence type="ECO:0008006" key="4">
    <source>
        <dbReference type="Google" id="ProtNLM"/>
    </source>
</evidence>
<feature type="signal peptide" evidence="1">
    <location>
        <begin position="1"/>
        <end position="24"/>
    </location>
</feature>
<evidence type="ECO:0000313" key="3">
    <source>
        <dbReference type="Proteomes" id="UP000585638"/>
    </source>
</evidence>
<evidence type="ECO:0000313" key="2">
    <source>
        <dbReference type="EMBL" id="MBB5891094.1"/>
    </source>
</evidence>
<accession>A0A7W9KFX3</accession>
<dbReference type="EMBL" id="JACHIR010000001">
    <property type="protein sequence ID" value="MBB5891094.1"/>
    <property type="molecule type" value="Genomic_DNA"/>
</dbReference>
<keyword evidence="1" id="KW-0732">Signal</keyword>
<dbReference type="RefSeq" id="WP_184860976.1">
    <property type="nucleotide sequence ID" value="NZ_BAAAWY010000044.1"/>
</dbReference>
<protein>
    <recommendedName>
        <fullName evidence="4">Choice-of-anchor D domain-containing protein</fullName>
    </recommendedName>
</protein>
<gene>
    <name evidence="2" type="ORF">BJ998_002290</name>
</gene>
<sequence>MAKRWWALVVLIGCAIGVGTSANAVPNPVPAPADDNPPTPVHYRVDTTTRVARLGSDLVVGPGRLDGQFVIVPGSNPLRVEITGALALPPADSYFVTFGFMPATATITVASTAPVQSVLQNGTLTATTRLAFALTNAKVHGVPLNVGPSCRTDEVAIVQSGPFVSPLSTGTISGTFTIPPFHHCGVTENLDPLFTGLVSGPGNTLRTVLTFLCGGTATCEEH</sequence>
<dbReference type="Proteomes" id="UP000585638">
    <property type="component" value="Unassembled WGS sequence"/>
</dbReference>
<proteinExistence type="predicted"/>
<comment type="caution">
    <text evidence="2">The sequence shown here is derived from an EMBL/GenBank/DDBJ whole genome shotgun (WGS) entry which is preliminary data.</text>
</comment>
<reference evidence="2 3" key="1">
    <citation type="submission" date="2020-08" db="EMBL/GenBank/DDBJ databases">
        <title>Sequencing the genomes of 1000 actinobacteria strains.</title>
        <authorList>
            <person name="Klenk H.-P."/>
        </authorList>
    </citation>
    <scope>NUCLEOTIDE SEQUENCE [LARGE SCALE GENOMIC DNA]</scope>
    <source>
        <strain evidence="2 3">DSM 43851</strain>
    </source>
</reference>
<organism evidence="2 3">
    <name type="scientific">Kutzneria kofuensis</name>
    <dbReference type="NCBI Taxonomy" id="103725"/>
    <lineage>
        <taxon>Bacteria</taxon>
        <taxon>Bacillati</taxon>
        <taxon>Actinomycetota</taxon>
        <taxon>Actinomycetes</taxon>
        <taxon>Pseudonocardiales</taxon>
        <taxon>Pseudonocardiaceae</taxon>
        <taxon>Kutzneria</taxon>
    </lineage>
</organism>
<dbReference type="AlphaFoldDB" id="A0A7W9KFX3"/>
<feature type="chain" id="PRO_5030994677" description="Choice-of-anchor D domain-containing protein" evidence="1">
    <location>
        <begin position="25"/>
        <end position="222"/>
    </location>
</feature>
<keyword evidence="3" id="KW-1185">Reference proteome</keyword>
<name>A0A7W9KFX3_9PSEU</name>
<evidence type="ECO:0000256" key="1">
    <source>
        <dbReference type="SAM" id="SignalP"/>
    </source>
</evidence>